<evidence type="ECO:0000256" key="8">
    <source>
        <dbReference type="ARBA" id="ARBA00048679"/>
    </source>
</evidence>
<dbReference type="InterPro" id="IPR011009">
    <property type="entry name" value="Kinase-like_dom_sf"/>
</dbReference>
<dbReference type="OrthoDB" id="248923at2759"/>
<dbReference type="InterPro" id="IPR008271">
    <property type="entry name" value="Ser/Thr_kinase_AS"/>
</dbReference>
<dbReference type="PROSITE" id="PS50011">
    <property type="entry name" value="PROTEIN_KINASE_DOM"/>
    <property type="match status" value="1"/>
</dbReference>
<evidence type="ECO:0000313" key="11">
    <source>
        <dbReference type="RefSeq" id="XP_013388889.1"/>
    </source>
</evidence>
<dbReference type="SMART" id="SM00220">
    <property type="entry name" value="S_TKc"/>
    <property type="match status" value="1"/>
</dbReference>
<evidence type="ECO:0000256" key="3">
    <source>
        <dbReference type="ARBA" id="ARBA00022679"/>
    </source>
</evidence>
<dbReference type="Gene3D" id="1.10.510.10">
    <property type="entry name" value="Transferase(Phosphotransferase) domain 1"/>
    <property type="match status" value="1"/>
</dbReference>
<dbReference type="InParanoid" id="A0A1S3HV04"/>
<comment type="catalytic activity">
    <reaction evidence="8">
        <text>L-seryl-[protein] + ATP = O-phospho-L-seryl-[protein] + ADP + H(+)</text>
        <dbReference type="Rhea" id="RHEA:17989"/>
        <dbReference type="Rhea" id="RHEA-COMP:9863"/>
        <dbReference type="Rhea" id="RHEA-COMP:11604"/>
        <dbReference type="ChEBI" id="CHEBI:15378"/>
        <dbReference type="ChEBI" id="CHEBI:29999"/>
        <dbReference type="ChEBI" id="CHEBI:30616"/>
        <dbReference type="ChEBI" id="CHEBI:83421"/>
        <dbReference type="ChEBI" id="CHEBI:456216"/>
        <dbReference type="EC" id="2.7.11.1"/>
    </reaction>
</comment>
<dbReference type="SUPFAM" id="SSF56112">
    <property type="entry name" value="Protein kinase-like (PK-like)"/>
    <property type="match status" value="1"/>
</dbReference>
<sequence>MDNYKVIKRLGKGAQGAVFLVEHKQQNKQYVLKKVECNDESEANKAFMEAMALKELQHRSVCGYREFFVQWEKEESAMFVCIVMDHYKLGDLEKVLKQKRDKKENIEELIIKKWLGQIVEALVFVHKKGIIHRDLKPSNIFMKEDLSICLGDFGVATVMGDARTKTRTTVGSMNWMAPEVLEKPYDERSDVWSAGCILLEMATCGRLMKQEIAQKLFEIKNDPQVLEQVLEDIQKQKYSADLVSLIRIMLRRNFKQRPTAVELLDLPYIQDCLVLCDSELAEKKKKKQSSNQEKKPVPKDQGVPPVLSFIRENINNDGSVRDALEYLAALTKQEGITVTDDGKRLIAKAMNANLKDLHIQIAACNVLNNLIISADPDDALYSKEIIKQVYLAMKTHSAEAALQQVACSLLMAFSSNEQAAEVIGESGGIQEVLAAMRSFPGNATLVATCCNALWSLAVNEKNSKILAEEKGLQDVYNAMVTHADHVDLIEAASAAMLSLSMEDDNLEYLGNLDCVGLLLSAIETHKKEAKVVKNACMALASLVEPDEESAYKVLNNDRDGVNVAGIPIIKEVYTQHRDNAEVVENICTLFMELTEYDDICFEMKDQGVGSVLNEIHNRFSKNEVRRCTMIGHPSVSCDTVAYTGLVRKYVQMTFNLGFSLAEVDPVVSFSSSQ</sequence>
<evidence type="ECO:0000256" key="6">
    <source>
        <dbReference type="ARBA" id="ARBA00022840"/>
    </source>
</evidence>
<dbReference type="GO" id="GO:0004674">
    <property type="term" value="F:protein serine/threonine kinase activity"/>
    <property type="evidence" value="ECO:0007669"/>
    <property type="project" value="UniProtKB-KW"/>
</dbReference>
<dbReference type="SUPFAM" id="SSF48371">
    <property type="entry name" value="ARM repeat"/>
    <property type="match status" value="1"/>
</dbReference>
<dbReference type="InterPro" id="IPR011989">
    <property type="entry name" value="ARM-like"/>
</dbReference>
<dbReference type="InterPro" id="IPR000719">
    <property type="entry name" value="Prot_kinase_dom"/>
</dbReference>
<dbReference type="PANTHER" id="PTHR24363:SF0">
    <property type="entry name" value="SERINE_THREONINE KINASE LIKE DOMAIN CONTAINING 1"/>
    <property type="match status" value="1"/>
</dbReference>
<keyword evidence="5" id="KW-0418">Kinase</keyword>
<evidence type="ECO:0000259" key="9">
    <source>
        <dbReference type="PROSITE" id="PS50011"/>
    </source>
</evidence>
<dbReference type="RefSeq" id="XP_013388889.1">
    <property type="nucleotide sequence ID" value="XM_013533435.1"/>
</dbReference>
<reference evidence="11" key="1">
    <citation type="submission" date="2025-08" db="UniProtKB">
        <authorList>
            <consortium name="RefSeq"/>
        </authorList>
    </citation>
    <scope>IDENTIFICATION</scope>
    <source>
        <tissue evidence="11">Gonads</tissue>
    </source>
</reference>
<comment type="catalytic activity">
    <reaction evidence="7">
        <text>L-threonyl-[protein] + ATP = O-phospho-L-threonyl-[protein] + ADP + H(+)</text>
        <dbReference type="Rhea" id="RHEA:46608"/>
        <dbReference type="Rhea" id="RHEA-COMP:11060"/>
        <dbReference type="Rhea" id="RHEA-COMP:11605"/>
        <dbReference type="ChEBI" id="CHEBI:15378"/>
        <dbReference type="ChEBI" id="CHEBI:30013"/>
        <dbReference type="ChEBI" id="CHEBI:30616"/>
        <dbReference type="ChEBI" id="CHEBI:61977"/>
        <dbReference type="ChEBI" id="CHEBI:456216"/>
        <dbReference type="EC" id="2.7.11.1"/>
    </reaction>
</comment>
<gene>
    <name evidence="11" type="primary">LOC106157707</name>
</gene>
<dbReference type="KEGG" id="lak:106157707"/>
<name>A0A1S3HV04_LINAN</name>
<dbReference type="InterPro" id="IPR016024">
    <property type="entry name" value="ARM-type_fold"/>
</dbReference>
<keyword evidence="6" id="KW-0067">ATP-binding</keyword>
<dbReference type="AlphaFoldDB" id="A0A1S3HV04"/>
<dbReference type="GeneID" id="106157707"/>
<evidence type="ECO:0000256" key="4">
    <source>
        <dbReference type="ARBA" id="ARBA00022741"/>
    </source>
</evidence>
<protein>
    <recommendedName>
        <fullName evidence="1">non-specific serine/threonine protein kinase</fullName>
        <ecNumber evidence="1">2.7.11.1</ecNumber>
    </recommendedName>
</protein>
<feature type="domain" description="Protein kinase" evidence="9">
    <location>
        <begin position="4"/>
        <end position="269"/>
    </location>
</feature>
<dbReference type="InterPro" id="IPR056597">
    <property type="entry name" value="ARM_LRRK2"/>
</dbReference>
<dbReference type="Pfam" id="PF00069">
    <property type="entry name" value="Pkinase"/>
    <property type="match status" value="1"/>
</dbReference>
<dbReference type="GO" id="GO:0005524">
    <property type="term" value="F:ATP binding"/>
    <property type="evidence" value="ECO:0007669"/>
    <property type="project" value="UniProtKB-KW"/>
</dbReference>
<dbReference type="PANTHER" id="PTHR24363">
    <property type="entry name" value="SERINE/THREONINE PROTEIN KINASE"/>
    <property type="match status" value="1"/>
</dbReference>
<evidence type="ECO:0000313" key="10">
    <source>
        <dbReference type="Proteomes" id="UP000085678"/>
    </source>
</evidence>
<keyword evidence="3" id="KW-0808">Transferase</keyword>
<dbReference type="EC" id="2.7.11.1" evidence="1"/>
<keyword evidence="10" id="KW-1185">Reference proteome</keyword>
<dbReference type="Pfam" id="PF23744">
    <property type="entry name" value="ARM_LRRK2"/>
    <property type="match status" value="1"/>
</dbReference>
<keyword evidence="2" id="KW-0723">Serine/threonine-protein kinase</keyword>
<dbReference type="Gene3D" id="1.25.10.10">
    <property type="entry name" value="Leucine-rich Repeat Variant"/>
    <property type="match status" value="1"/>
</dbReference>
<evidence type="ECO:0000256" key="2">
    <source>
        <dbReference type="ARBA" id="ARBA00022527"/>
    </source>
</evidence>
<keyword evidence="4" id="KW-0547">Nucleotide-binding</keyword>
<organism evidence="10 11">
    <name type="scientific">Lingula anatina</name>
    <name type="common">Brachiopod</name>
    <name type="synonym">Lingula unguis</name>
    <dbReference type="NCBI Taxonomy" id="7574"/>
    <lineage>
        <taxon>Eukaryota</taxon>
        <taxon>Metazoa</taxon>
        <taxon>Spiralia</taxon>
        <taxon>Lophotrochozoa</taxon>
        <taxon>Brachiopoda</taxon>
        <taxon>Linguliformea</taxon>
        <taxon>Lingulata</taxon>
        <taxon>Lingulida</taxon>
        <taxon>Linguloidea</taxon>
        <taxon>Lingulidae</taxon>
        <taxon>Lingula</taxon>
    </lineage>
</organism>
<evidence type="ECO:0000256" key="1">
    <source>
        <dbReference type="ARBA" id="ARBA00012513"/>
    </source>
</evidence>
<accession>A0A1S3HV04</accession>
<evidence type="ECO:0000256" key="5">
    <source>
        <dbReference type="ARBA" id="ARBA00022777"/>
    </source>
</evidence>
<dbReference type="Proteomes" id="UP000085678">
    <property type="component" value="Unplaced"/>
</dbReference>
<dbReference type="PROSITE" id="PS00108">
    <property type="entry name" value="PROTEIN_KINASE_ST"/>
    <property type="match status" value="1"/>
</dbReference>
<proteinExistence type="predicted"/>
<evidence type="ECO:0000256" key="7">
    <source>
        <dbReference type="ARBA" id="ARBA00047899"/>
    </source>
</evidence>